<dbReference type="PANTHER" id="PTHR10569">
    <property type="entry name" value="GLYCOGEN DEBRANCHING ENZYME"/>
    <property type="match status" value="1"/>
</dbReference>
<proteinExistence type="predicted"/>
<name>A0A016T8Q8_9BILA</name>
<sequence>MQASIRLFMESMVRRRKKTSCGSFPLVIVLETWAKKLEMILRVFSLFKSENFSSDQRASSMRRTLKNSRNFLRARYNCRDAVWFWLYAIQSYVRQAPNGHEILKSNVRRIYPKDDTVFGQYAEDEPLIDVMCEALERHFEGIEFRERNAGPQIDEHMRDEGFNVKVYVDRNTGFIHGGNRWNCGTWMDKMGSSEKVGVVTKLYSIFLPPLLRRFSNRRKFSDSRCFH</sequence>
<organism evidence="2 3">
    <name type="scientific">Ancylostoma ceylanicum</name>
    <dbReference type="NCBI Taxonomy" id="53326"/>
    <lineage>
        <taxon>Eukaryota</taxon>
        <taxon>Metazoa</taxon>
        <taxon>Ecdysozoa</taxon>
        <taxon>Nematoda</taxon>
        <taxon>Chromadorea</taxon>
        <taxon>Rhabditida</taxon>
        <taxon>Rhabditina</taxon>
        <taxon>Rhabditomorpha</taxon>
        <taxon>Strongyloidea</taxon>
        <taxon>Ancylostomatidae</taxon>
        <taxon>Ancylostomatinae</taxon>
        <taxon>Ancylostoma</taxon>
    </lineage>
</organism>
<evidence type="ECO:0000259" key="1">
    <source>
        <dbReference type="Pfam" id="PF06202"/>
    </source>
</evidence>
<dbReference type="InterPro" id="IPR010401">
    <property type="entry name" value="AGL/Gdb1"/>
</dbReference>
<protein>
    <recommendedName>
        <fullName evidence="1">Glycogen debranching enzyme C-terminal domain-containing protein</fullName>
    </recommendedName>
</protein>
<dbReference type="GO" id="GO:0004135">
    <property type="term" value="F:amylo-alpha-1,6-glucosidase activity"/>
    <property type="evidence" value="ECO:0007669"/>
    <property type="project" value="InterPro"/>
</dbReference>
<dbReference type="GO" id="GO:0005980">
    <property type="term" value="P:glycogen catabolic process"/>
    <property type="evidence" value="ECO:0007669"/>
    <property type="project" value="InterPro"/>
</dbReference>
<evidence type="ECO:0000313" key="2">
    <source>
        <dbReference type="EMBL" id="EYB99070.1"/>
    </source>
</evidence>
<dbReference type="PANTHER" id="PTHR10569:SF2">
    <property type="entry name" value="GLYCOGEN DEBRANCHING ENZYME"/>
    <property type="match status" value="1"/>
</dbReference>
<keyword evidence="3" id="KW-1185">Reference proteome</keyword>
<gene>
    <name evidence="2" type="primary">Acey_s0125.g1272</name>
    <name evidence="2" type="ORF">Y032_0125g1272</name>
</gene>
<dbReference type="EMBL" id="JARK01001461">
    <property type="protein sequence ID" value="EYB99070.1"/>
    <property type="molecule type" value="Genomic_DNA"/>
</dbReference>
<reference evidence="3" key="1">
    <citation type="journal article" date="2015" name="Nat. Genet.">
        <title>The genome and transcriptome of the zoonotic hookworm Ancylostoma ceylanicum identify infection-specific gene families.</title>
        <authorList>
            <person name="Schwarz E.M."/>
            <person name="Hu Y."/>
            <person name="Antoshechkin I."/>
            <person name="Miller M.M."/>
            <person name="Sternberg P.W."/>
            <person name="Aroian R.V."/>
        </authorList>
    </citation>
    <scope>NUCLEOTIDE SEQUENCE</scope>
    <source>
        <strain evidence="3">HY135</strain>
    </source>
</reference>
<dbReference type="OrthoDB" id="10248904at2759"/>
<evidence type="ECO:0000313" key="3">
    <source>
        <dbReference type="Proteomes" id="UP000024635"/>
    </source>
</evidence>
<dbReference type="AlphaFoldDB" id="A0A016T8Q8"/>
<dbReference type="STRING" id="53326.A0A016T8Q8"/>
<dbReference type="InterPro" id="IPR032790">
    <property type="entry name" value="GDE_C"/>
</dbReference>
<feature type="domain" description="Glycogen debranching enzyme C-terminal" evidence="1">
    <location>
        <begin position="73"/>
        <end position="193"/>
    </location>
</feature>
<accession>A0A016T8Q8</accession>
<dbReference type="Proteomes" id="UP000024635">
    <property type="component" value="Unassembled WGS sequence"/>
</dbReference>
<dbReference type="Pfam" id="PF06202">
    <property type="entry name" value="GDE_C"/>
    <property type="match status" value="1"/>
</dbReference>
<dbReference type="GO" id="GO:0004134">
    <property type="term" value="F:4-alpha-glucanotransferase activity"/>
    <property type="evidence" value="ECO:0007669"/>
    <property type="project" value="InterPro"/>
</dbReference>
<comment type="caution">
    <text evidence="2">The sequence shown here is derived from an EMBL/GenBank/DDBJ whole genome shotgun (WGS) entry which is preliminary data.</text>
</comment>